<dbReference type="Pfam" id="PF13966">
    <property type="entry name" value="zf-RVT"/>
    <property type="match status" value="1"/>
</dbReference>
<evidence type="ECO:0000313" key="2">
    <source>
        <dbReference type="EMBL" id="CAL4992410.1"/>
    </source>
</evidence>
<accession>A0ABC9B3P2</accession>
<reference evidence="2" key="1">
    <citation type="submission" date="2024-10" db="EMBL/GenBank/DDBJ databases">
        <authorList>
            <person name="Ryan C."/>
        </authorList>
    </citation>
    <scope>NUCLEOTIDE SEQUENCE [LARGE SCALE GENOMIC DNA]</scope>
</reference>
<proteinExistence type="predicted"/>
<organism evidence="2 3">
    <name type="scientific">Urochloa decumbens</name>
    <dbReference type="NCBI Taxonomy" id="240449"/>
    <lineage>
        <taxon>Eukaryota</taxon>
        <taxon>Viridiplantae</taxon>
        <taxon>Streptophyta</taxon>
        <taxon>Embryophyta</taxon>
        <taxon>Tracheophyta</taxon>
        <taxon>Spermatophyta</taxon>
        <taxon>Magnoliopsida</taxon>
        <taxon>Liliopsida</taxon>
        <taxon>Poales</taxon>
        <taxon>Poaceae</taxon>
        <taxon>PACMAD clade</taxon>
        <taxon>Panicoideae</taxon>
        <taxon>Panicodae</taxon>
        <taxon>Paniceae</taxon>
        <taxon>Melinidinae</taxon>
        <taxon>Urochloa</taxon>
    </lineage>
</organism>
<dbReference type="InterPro" id="IPR026960">
    <property type="entry name" value="RVT-Znf"/>
</dbReference>
<dbReference type="EMBL" id="OZ075134">
    <property type="protein sequence ID" value="CAL4992410.1"/>
    <property type="molecule type" value="Genomic_DNA"/>
</dbReference>
<keyword evidence="3" id="KW-1185">Reference proteome</keyword>
<sequence>MRSNLGRRTIIDDDTCELCHGCPETADHLVFHCPVARAFWETIGFRLEQRQQVNDLHQLPRPPGIPVDEYDTFVLLCCWQLWKRRNGAVFRGEEMTLRQLLHSCCEEARLWECRLLRATKSVSNAWCTIFANAM</sequence>
<dbReference type="Proteomes" id="UP001497457">
    <property type="component" value="Chromosome 24b"/>
</dbReference>
<dbReference type="AlphaFoldDB" id="A0ABC9B3P2"/>
<feature type="domain" description="Reverse transcriptase zinc-binding" evidence="1">
    <location>
        <begin position="2"/>
        <end position="40"/>
    </location>
</feature>
<name>A0ABC9B3P2_9POAL</name>
<gene>
    <name evidence="2" type="ORF">URODEC1_LOCUS61090</name>
</gene>
<protein>
    <recommendedName>
        <fullName evidence="1">Reverse transcriptase zinc-binding domain-containing protein</fullName>
    </recommendedName>
</protein>
<evidence type="ECO:0000313" key="3">
    <source>
        <dbReference type="Proteomes" id="UP001497457"/>
    </source>
</evidence>
<evidence type="ECO:0000259" key="1">
    <source>
        <dbReference type="Pfam" id="PF13966"/>
    </source>
</evidence>